<dbReference type="PANTHER" id="PTHR43649:SF12">
    <property type="entry name" value="DIACETYLCHITOBIOSE BINDING PROTEIN DASA"/>
    <property type="match status" value="1"/>
</dbReference>
<dbReference type="RefSeq" id="WP_282912586.1">
    <property type="nucleotide sequence ID" value="NZ_JAGRPV010000001.1"/>
</dbReference>
<dbReference type="InterPro" id="IPR050490">
    <property type="entry name" value="Bact_solute-bd_prot1"/>
</dbReference>
<organism evidence="3 4">
    <name type="scientific">Cohnella hashimotonis</name>
    <dbReference type="NCBI Taxonomy" id="2826895"/>
    <lineage>
        <taxon>Bacteria</taxon>
        <taxon>Bacillati</taxon>
        <taxon>Bacillota</taxon>
        <taxon>Bacilli</taxon>
        <taxon>Bacillales</taxon>
        <taxon>Paenibacillaceae</taxon>
        <taxon>Cohnella</taxon>
    </lineage>
</organism>
<feature type="chain" id="PRO_5045369139" evidence="2">
    <location>
        <begin position="26"/>
        <end position="468"/>
    </location>
</feature>
<evidence type="ECO:0000256" key="2">
    <source>
        <dbReference type="SAM" id="SignalP"/>
    </source>
</evidence>
<evidence type="ECO:0000256" key="1">
    <source>
        <dbReference type="SAM" id="MobiDB-lite"/>
    </source>
</evidence>
<reference evidence="3" key="1">
    <citation type="submission" date="2023-04" db="EMBL/GenBank/DDBJ databases">
        <title>Comparative genomic analysis of Cohnella hashimotonis sp. nov., isolated from the International Space Station.</title>
        <authorList>
            <person name="Venkateswaran K."/>
            <person name="Simpson A."/>
        </authorList>
    </citation>
    <scope>NUCLEOTIDE SEQUENCE</scope>
    <source>
        <strain evidence="3">F6_2S_P_1</strain>
    </source>
</reference>
<comment type="caution">
    <text evidence="3">The sequence shown here is derived from an EMBL/GenBank/DDBJ whole genome shotgun (WGS) entry which is preliminary data.</text>
</comment>
<feature type="region of interest" description="Disordered" evidence="1">
    <location>
        <begin position="33"/>
        <end position="61"/>
    </location>
</feature>
<dbReference type="Pfam" id="PF01547">
    <property type="entry name" value="SBP_bac_1"/>
    <property type="match status" value="1"/>
</dbReference>
<dbReference type="PANTHER" id="PTHR43649">
    <property type="entry name" value="ARABINOSE-BINDING PROTEIN-RELATED"/>
    <property type="match status" value="1"/>
</dbReference>
<proteinExistence type="predicted"/>
<dbReference type="InterPro" id="IPR006059">
    <property type="entry name" value="SBP"/>
</dbReference>
<dbReference type="EMBL" id="JAGRPV010000001">
    <property type="protein sequence ID" value="MDI4649986.1"/>
    <property type="molecule type" value="Genomic_DNA"/>
</dbReference>
<dbReference type="Gene3D" id="3.40.190.10">
    <property type="entry name" value="Periplasmic binding protein-like II"/>
    <property type="match status" value="2"/>
</dbReference>
<feature type="signal peptide" evidence="2">
    <location>
        <begin position="1"/>
        <end position="25"/>
    </location>
</feature>
<gene>
    <name evidence="3" type="ORF">KB449_33970</name>
</gene>
<evidence type="ECO:0000313" key="3">
    <source>
        <dbReference type="EMBL" id="MDI4649986.1"/>
    </source>
</evidence>
<feature type="compositionally biased region" description="Low complexity" evidence="1">
    <location>
        <begin position="36"/>
        <end position="59"/>
    </location>
</feature>
<protein>
    <submittedName>
        <fullName evidence="3">Extracellular solute-binding protein</fullName>
    </submittedName>
</protein>
<evidence type="ECO:0000313" key="4">
    <source>
        <dbReference type="Proteomes" id="UP001161691"/>
    </source>
</evidence>
<dbReference type="SUPFAM" id="SSF53850">
    <property type="entry name" value="Periplasmic binding protein-like II"/>
    <property type="match status" value="1"/>
</dbReference>
<sequence>MQQRRLHKKALFLTALSATMAFSLAACGANGKNEGASPATSTAPASSSASQTAQASDSAGSKPQEVKTLSLLMFTDWYTPGWQALEKYIGDHASELGFKLDIQKIAGGSQGEQLLKTKIATNDLPDLLQNYGPKWMDQNADALDKLVDLTGLASYADYDESAMDGVYKYKGKYYSVPIDATTLMGVFYNKKVFADLNLTVPKTWDEFLAVCEKIKEAGKTPVYYSGKDTWTLQTVPHFGFSQDIVQSGKSFPDFWQDMNTNKKHYADLTNFIDTIKKSKDLIDKGYVNKSYLSDTYDSAQQAIADGTAAMHVNGTWFIGEIIKKFPDKVNDIGAFPFPLNGDNYVNISPPGSLSVTTSAKDVELAKRAVDFIASAQAQQIFAEAQPGIYLNKKVEVALSPAIADLNAALKDGKGILHWQGNGELYPYGSFDKFMQDYYAGGKTAEQVAQALDQETAKNAKAKDDPNWK</sequence>
<accession>A0ABT6TSZ7</accession>
<dbReference type="Proteomes" id="UP001161691">
    <property type="component" value="Unassembled WGS sequence"/>
</dbReference>
<name>A0ABT6TSZ7_9BACL</name>
<dbReference type="PROSITE" id="PS51257">
    <property type="entry name" value="PROKAR_LIPOPROTEIN"/>
    <property type="match status" value="1"/>
</dbReference>
<keyword evidence="2" id="KW-0732">Signal</keyword>
<keyword evidence="4" id="KW-1185">Reference proteome</keyword>